<protein>
    <submittedName>
        <fullName evidence="2">Uncharacterized protein</fullName>
    </submittedName>
</protein>
<proteinExistence type="predicted"/>
<keyword evidence="3" id="KW-1185">Reference proteome</keyword>
<dbReference type="RefSeq" id="WP_146787150.1">
    <property type="nucleotide sequence ID" value="NZ_BAABIO010000001.1"/>
</dbReference>
<dbReference type="KEGG" id="fgg:FSB75_11225"/>
<keyword evidence="1" id="KW-1133">Transmembrane helix</keyword>
<dbReference type="Proteomes" id="UP000321204">
    <property type="component" value="Chromosome"/>
</dbReference>
<keyword evidence="1" id="KW-0812">Transmembrane</keyword>
<accession>A0A5B8UK96</accession>
<sequence length="69" mass="7982">MYRWLQSRGRRHSKKDYTKDSSVAWFVVLLVLLAAYLIVRTLTANHANTENESLKEKKVTLVQGEHPLA</sequence>
<reference evidence="2 3" key="1">
    <citation type="journal article" date="2015" name="Int. J. Syst. Evol. Microbiol.">
        <title>Flavisolibacter ginsenosidimutans sp. nov., with ginsenoside-converting activity isolated from soil used for cultivating ginseng.</title>
        <authorList>
            <person name="Zhao Y."/>
            <person name="Liu Q."/>
            <person name="Kang M.S."/>
            <person name="Jin F."/>
            <person name="Yu H."/>
            <person name="Im W.T."/>
        </authorList>
    </citation>
    <scope>NUCLEOTIDE SEQUENCE [LARGE SCALE GENOMIC DNA]</scope>
    <source>
        <strain evidence="2 3">Gsoil 636</strain>
    </source>
</reference>
<feature type="transmembrane region" description="Helical" evidence="1">
    <location>
        <begin position="21"/>
        <end position="39"/>
    </location>
</feature>
<evidence type="ECO:0000313" key="2">
    <source>
        <dbReference type="EMBL" id="QEC56440.1"/>
    </source>
</evidence>
<gene>
    <name evidence="2" type="ORF">FSB75_11225</name>
</gene>
<name>A0A5B8UK96_9BACT</name>
<evidence type="ECO:0000313" key="3">
    <source>
        <dbReference type="Proteomes" id="UP000321204"/>
    </source>
</evidence>
<organism evidence="2 3">
    <name type="scientific">Flavisolibacter ginsenosidimutans</name>
    <dbReference type="NCBI Taxonomy" id="661481"/>
    <lineage>
        <taxon>Bacteria</taxon>
        <taxon>Pseudomonadati</taxon>
        <taxon>Bacteroidota</taxon>
        <taxon>Chitinophagia</taxon>
        <taxon>Chitinophagales</taxon>
        <taxon>Chitinophagaceae</taxon>
        <taxon>Flavisolibacter</taxon>
    </lineage>
</organism>
<keyword evidence="1" id="KW-0472">Membrane</keyword>
<evidence type="ECO:0000256" key="1">
    <source>
        <dbReference type="SAM" id="Phobius"/>
    </source>
</evidence>
<dbReference type="EMBL" id="CP042433">
    <property type="protein sequence ID" value="QEC56440.1"/>
    <property type="molecule type" value="Genomic_DNA"/>
</dbReference>
<dbReference type="AlphaFoldDB" id="A0A5B8UK96"/>